<dbReference type="AlphaFoldDB" id="A0A9K3IPS0"/>
<sequence length="212" mass="23335">MSLLRSSLVIINLQKQTLHMKKIGFYLLVLVATIRCTTTAPIDFIRASCKTTLHPPLCVRCLSSYAGSIKGSDHHLAKAAVIVSLNEAKLAAAFVSKLARVSRLKPIEYQAVKDCISTMTNSVVSLSQSVQELERMGRRSVDQDFEWHMSNVETWVSSALTYQNICSGGFGVNGHVKDVVTKRMVYASQVTSNALALVNRFAVSHRKGSHKP</sequence>
<proteinExistence type="predicted"/>
<dbReference type="CDD" id="cd15798">
    <property type="entry name" value="PMEI-like_3"/>
    <property type="match status" value="1"/>
</dbReference>
<evidence type="ECO:0000313" key="3">
    <source>
        <dbReference type="EMBL" id="KAF5800640.1"/>
    </source>
</evidence>
<dbReference type="Gramene" id="mRNA:HanXRQr2_Chr06g0239061">
    <property type="protein sequence ID" value="CDS:HanXRQr2_Chr06g0239061.1"/>
    <property type="gene ID" value="HanXRQr2_Chr06g0239061"/>
</dbReference>
<comment type="caution">
    <text evidence="3">The sequence shown here is derived from an EMBL/GenBank/DDBJ whole genome shotgun (WGS) entry which is preliminary data.</text>
</comment>
<feature type="domain" description="Pectinesterase inhibitor" evidence="2">
    <location>
        <begin position="40"/>
        <end position="197"/>
    </location>
</feature>
<evidence type="ECO:0000259" key="2">
    <source>
        <dbReference type="SMART" id="SM00856"/>
    </source>
</evidence>
<name>A0A9K3IPS0_HELAN</name>
<dbReference type="Proteomes" id="UP000215914">
    <property type="component" value="Unassembled WGS sequence"/>
</dbReference>
<dbReference type="Pfam" id="PF04043">
    <property type="entry name" value="PMEI"/>
    <property type="match status" value="1"/>
</dbReference>
<evidence type="ECO:0000256" key="1">
    <source>
        <dbReference type="ARBA" id="ARBA00022729"/>
    </source>
</evidence>
<keyword evidence="3" id="KW-0378">Hydrolase</keyword>
<dbReference type="SMART" id="SM00856">
    <property type="entry name" value="PMEI"/>
    <property type="match status" value="1"/>
</dbReference>
<reference evidence="3" key="1">
    <citation type="journal article" date="2017" name="Nature">
        <title>The sunflower genome provides insights into oil metabolism, flowering and Asterid evolution.</title>
        <authorList>
            <person name="Badouin H."/>
            <person name="Gouzy J."/>
            <person name="Grassa C.J."/>
            <person name="Murat F."/>
            <person name="Staton S.E."/>
            <person name="Cottret L."/>
            <person name="Lelandais-Briere C."/>
            <person name="Owens G.L."/>
            <person name="Carrere S."/>
            <person name="Mayjonade B."/>
            <person name="Legrand L."/>
            <person name="Gill N."/>
            <person name="Kane N.C."/>
            <person name="Bowers J.E."/>
            <person name="Hubner S."/>
            <person name="Bellec A."/>
            <person name="Berard A."/>
            <person name="Berges H."/>
            <person name="Blanchet N."/>
            <person name="Boniface M.C."/>
            <person name="Brunel D."/>
            <person name="Catrice O."/>
            <person name="Chaidir N."/>
            <person name="Claudel C."/>
            <person name="Donnadieu C."/>
            <person name="Faraut T."/>
            <person name="Fievet G."/>
            <person name="Helmstetter N."/>
            <person name="King M."/>
            <person name="Knapp S.J."/>
            <person name="Lai Z."/>
            <person name="Le Paslier M.C."/>
            <person name="Lippi Y."/>
            <person name="Lorenzon L."/>
            <person name="Mandel J.R."/>
            <person name="Marage G."/>
            <person name="Marchand G."/>
            <person name="Marquand E."/>
            <person name="Bret-Mestries E."/>
            <person name="Morien E."/>
            <person name="Nambeesan S."/>
            <person name="Nguyen T."/>
            <person name="Pegot-Espagnet P."/>
            <person name="Pouilly N."/>
            <person name="Raftis F."/>
            <person name="Sallet E."/>
            <person name="Schiex T."/>
            <person name="Thomas J."/>
            <person name="Vandecasteele C."/>
            <person name="Vares D."/>
            <person name="Vear F."/>
            <person name="Vautrin S."/>
            <person name="Crespi M."/>
            <person name="Mangin B."/>
            <person name="Burke J.M."/>
            <person name="Salse J."/>
            <person name="Munos S."/>
            <person name="Vincourt P."/>
            <person name="Rieseberg L.H."/>
            <person name="Langlade N.B."/>
        </authorList>
    </citation>
    <scope>NUCLEOTIDE SEQUENCE</scope>
    <source>
        <tissue evidence="3">Leaves</tissue>
    </source>
</reference>
<reference evidence="3" key="2">
    <citation type="submission" date="2020-06" db="EMBL/GenBank/DDBJ databases">
        <title>Helianthus annuus Genome sequencing and assembly Release 2.</title>
        <authorList>
            <person name="Gouzy J."/>
            <person name="Langlade N."/>
            <person name="Munos S."/>
        </authorList>
    </citation>
    <scope>NUCLEOTIDE SEQUENCE</scope>
    <source>
        <tissue evidence="3">Leaves</tissue>
    </source>
</reference>
<dbReference type="EC" id="3.1.1.11" evidence="3"/>
<dbReference type="NCBIfam" id="TIGR01614">
    <property type="entry name" value="PME_inhib"/>
    <property type="match status" value="1"/>
</dbReference>
<dbReference type="InterPro" id="IPR035513">
    <property type="entry name" value="Invertase/methylesterase_inhib"/>
</dbReference>
<dbReference type="GO" id="GO:0030599">
    <property type="term" value="F:pectinesterase activity"/>
    <property type="evidence" value="ECO:0007669"/>
    <property type="project" value="UniProtKB-EC"/>
</dbReference>
<dbReference type="GO" id="GO:0009505">
    <property type="term" value="C:plant-type cell wall"/>
    <property type="evidence" value="ECO:0000318"/>
    <property type="project" value="GO_Central"/>
</dbReference>
<protein>
    <submittedName>
        <fullName evidence="3">Pectinesterase</fullName>
        <ecNumber evidence="3">3.1.1.11</ecNumber>
    </submittedName>
</protein>
<dbReference type="InterPro" id="IPR006501">
    <property type="entry name" value="Pectinesterase_inhib_dom"/>
</dbReference>
<keyword evidence="4" id="KW-1185">Reference proteome</keyword>
<keyword evidence="1" id="KW-0732">Signal</keyword>
<dbReference type="PANTHER" id="PTHR31080">
    <property type="entry name" value="PECTINESTERASE INHIBITOR-LIKE"/>
    <property type="match status" value="1"/>
</dbReference>
<organism evidence="3 4">
    <name type="scientific">Helianthus annuus</name>
    <name type="common">Common sunflower</name>
    <dbReference type="NCBI Taxonomy" id="4232"/>
    <lineage>
        <taxon>Eukaryota</taxon>
        <taxon>Viridiplantae</taxon>
        <taxon>Streptophyta</taxon>
        <taxon>Embryophyta</taxon>
        <taxon>Tracheophyta</taxon>
        <taxon>Spermatophyta</taxon>
        <taxon>Magnoliopsida</taxon>
        <taxon>eudicotyledons</taxon>
        <taxon>Gunneridae</taxon>
        <taxon>Pentapetalae</taxon>
        <taxon>asterids</taxon>
        <taxon>campanulids</taxon>
        <taxon>Asterales</taxon>
        <taxon>Asteraceae</taxon>
        <taxon>Asteroideae</taxon>
        <taxon>Heliantheae alliance</taxon>
        <taxon>Heliantheae</taxon>
        <taxon>Helianthus</taxon>
    </lineage>
</organism>
<accession>A0A9K3IPS0</accession>
<dbReference type="GO" id="GO:0009827">
    <property type="term" value="P:plant-type cell wall modification"/>
    <property type="evidence" value="ECO:0000318"/>
    <property type="project" value="GO_Central"/>
</dbReference>
<dbReference type="SUPFAM" id="SSF101148">
    <property type="entry name" value="Plant invertase/pectin methylesterase inhibitor"/>
    <property type="match status" value="1"/>
</dbReference>
<dbReference type="PANTHER" id="PTHR31080:SF207">
    <property type="entry name" value="PECTINESTERASE INHIBITOR 9"/>
    <property type="match status" value="1"/>
</dbReference>
<gene>
    <name evidence="3" type="ORF">HanXRQr2_Chr06g0239061</name>
</gene>
<dbReference type="GO" id="GO:0004857">
    <property type="term" value="F:enzyme inhibitor activity"/>
    <property type="evidence" value="ECO:0000318"/>
    <property type="project" value="GO_Central"/>
</dbReference>
<evidence type="ECO:0000313" key="4">
    <source>
        <dbReference type="Proteomes" id="UP000215914"/>
    </source>
</evidence>
<dbReference type="Gene3D" id="1.20.140.40">
    <property type="entry name" value="Invertase/pectin methylesterase inhibitor family protein"/>
    <property type="match status" value="1"/>
</dbReference>
<dbReference type="EMBL" id="MNCJ02000321">
    <property type="protein sequence ID" value="KAF5800640.1"/>
    <property type="molecule type" value="Genomic_DNA"/>
</dbReference>
<dbReference type="InterPro" id="IPR051955">
    <property type="entry name" value="PME_Inhibitor"/>
</dbReference>